<name>A0A2T0XKN1_9BURK</name>
<organism evidence="1 2">
    <name type="scientific">Jezberella montanilacus</name>
    <dbReference type="NCBI Taxonomy" id="323426"/>
    <lineage>
        <taxon>Bacteria</taxon>
        <taxon>Pseudomonadati</taxon>
        <taxon>Pseudomonadota</taxon>
        <taxon>Betaproteobacteria</taxon>
        <taxon>Burkholderiales</taxon>
        <taxon>Alcaligenaceae</taxon>
        <taxon>Jezberella</taxon>
    </lineage>
</organism>
<protein>
    <submittedName>
        <fullName evidence="1">ABC-type nitrate/sulfonate/bicarbonate transport system substrate-binding protein</fullName>
    </submittedName>
</protein>
<dbReference type="AlphaFoldDB" id="A0A2T0XKN1"/>
<dbReference type="PANTHER" id="PTHR30024:SF42">
    <property type="entry name" value="ALIPHATIC SULFONATES-BINDING PROTEIN-RELATED"/>
    <property type="match status" value="1"/>
</dbReference>
<dbReference type="RefSeq" id="WP_259673414.1">
    <property type="nucleotide sequence ID" value="NZ_PVTV01000011.1"/>
</dbReference>
<dbReference type="Gene3D" id="3.40.190.10">
    <property type="entry name" value="Periplasmic binding protein-like II"/>
    <property type="match status" value="2"/>
</dbReference>
<accession>A0A2T0XKN1</accession>
<evidence type="ECO:0000313" key="1">
    <source>
        <dbReference type="EMBL" id="PRY99467.1"/>
    </source>
</evidence>
<proteinExistence type="predicted"/>
<dbReference type="Proteomes" id="UP000238308">
    <property type="component" value="Unassembled WGS sequence"/>
</dbReference>
<comment type="caution">
    <text evidence="1">The sequence shown here is derived from an EMBL/GenBank/DDBJ whole genome shotgun (WGS) entry which is preliminary data.</text>
</comment>
<dbReference type="SUPFAM" id="SSF53850">
    <property type="entry name" value="Periplasmic binding protein-like II"/>
    <property type="match status" value="1"/>
</dbReference>
<reference evidence="1 2" key="1">
    <citation type="submission" date="2018-03" db="EMBL/GenBank/DDBJ databases">
        <title>Genomic Encyclopedia of Type Strains, Phase III (KMG-III): the genomes of soil and plant-associated and newly described type strains.</title>
        <authorList>
            <person name="Whitman W."/>
        </authorList>
    </citation>
    <scope>NUCLEOTIDE SEQUENCE [LARGE SCALE GENOMIC DNA]</scope>
    <source>
        <strain evidence="1 2">MWH-P2sevCIIIb</strain>
    </source>
</reference>
<evidence type="ECO:0000313" key="2">
    <source>
        <dbReference type="Proteomes" id="UP000238308"/>
    </source>
</evidence>
<dbReference type="PANTHER" id="PTHR30024">
    <property type="entry name" value="ALIPHATIC SULFONATES-BINDING PROTEIN-RELATED"/>
    <property type="match status" value="1"/>
</dbReference>
<sequence>MSLGFCGVVVMGFVLLKAKQSEAETHGTKFALSLGTRATHLYPTNNLLFCPELIMHQSSAVFVKDLNFFARTVALMMVMLLNVFPNVVQAETNPKVKLAYAKCAHCLSMAMVPGLAQGVDIEAINFTSGNDALTALVSKSVDIAQVTYLHYVTGLDKGMDLVAISGQVNGGSELVVAADSPLKADDWAGLKKMIEDYKAQGKPFRIAASRGNAQDLHMRGEFLKYGINPAKDVQFVNIPNPADHQAALQRGEVELIGTVEPFATQIRVNGVGKHFNFPYDQAAGNLTNLIVTRSDVIASQPVAVQQTVTAVVSLVGSLKKDKQAWIASIVKGTGLDPKIAAGALDNAFPDYDMHRASTLAIADMMKELKYISRDVSADITKNMNYSFLEKATAKTAKDLGY</sequence>
<dbReference type="Pfam" id="PF13379">
    <property type="entry name" value="NMT1_2"/>
    <property type="match status" value="1"/>
</dbReference>
<keyword evidence="2" id="KW-1185">Reference proteome</keyword>
<dbReference type="EMBL" id="PVTV01000011">
    <property type="protein sequence ID" value="PRY99467.1"/>
    <property type="molecule type" value="Genomic_DNA"/>
</dbReference>
<gene>
    <name evidence="1" type="ORF">BCM14_0913</name>
</gene>